<evidence type="ECO:0000256" key="1">
    <source>
        <dbReference type="SAM" id="MobiDB-lite"/>
    </source>
</evidence>
<reference evidence="2" key="1">
    <citation type="submission" date="2020-04" db="EMBL/GenBank/DDBJ databases">
        <title>Genomes of microviruses in a sewage oxidation pond.</title>
        <authorList>
            <person name="Schreck J."/>
            <person name="Kraberger S."/>
            <person name="Scotch M."/>
            <person name="Halden R.U."/>
            <person name="Varsani A."/>
        </authorList>
    </citation>
    <scope>NUCLEOTIDE SEQUENCE</scope>
    <source>
        <strain evidence="2">6538_397</strain>
    </source>
</reference>
<feature type="region of interest" description="Disordered" evidence="1">
    <location>
        <begin position="1"/>
        <end position="25"/>
    </location>
</feature>
<evidence type="ECO:0000313" key="2">
    <source>
        <dbReference type="EMBL" id="QJB18549.1"/>
    </source>
</evidence>
<name>A0A858NE04_9VIRU</name>
<sequence length="307" mass="35146">MVKRRGPTMSRRRRKRRRIAKPRSAWTKKKKMVKQALMGIAETRRYRNPFVTDLLTKKILYINGPLQDIEQGDQDYQREGSSIFLRGIKLHLQVWPRTDHSLGINCTGIEYNCVLLALWLPENISTQSVGSPIWTAITDPQIVLPQGASALANTDERVLLGPYECKNIKVVWKKRFKIAPYPVATILDGDTSYAPARVKYITKYLKFGRKLQFLDHGSAVSAFTKWKNLYFAVYYDTVEDSFGPGPDVHFVLDTTVYWKTSRSRWRGSGGPQPRSRCSGSESRLVRLGRLGPGRPQAKKLYIKIKVL</sequence>
<accession>A0A858NE04</accession>
<organism evidence="2">
    <name type="scientific">Genomoviridae sp</name>
    <dbReference type="NCBI Taxonomy" id="2202565"/>
    <lineage>
        <taxon>Viruses</taxon>
        <taxon>Monodnaviria</taxon>
        <taxon>Shotokuvirae</taxon>
        <taxon>Cressdnaviricota</taxon>
        <taxon>Repensiviricetes</taxon>
        <taxon>Geplafuvirales</taxon>
        <taxon>Genomoviridae</taxon>
    </lineage>
</organism>
<dbReference type="InterPro" id="IPR029053">
    <property type="entry name" value="Viral_coat"/>
</dbReference>
<protein>
    <submittedName>
        <fullName evidence="2">Capsid protein</fullName>
    </submittedName>
</protein>
<proteinExistence type="predicted"/>
<dbReference type="EMBL" id="MT309815">
    <property type="protein sequence ID" value="QJB18549.1"/>
    <property type="molecule type" value="Genomic_DNA"/>
</dbReference>
<dbReference type="Gene3D" id="2.60.120.20">
    <property type="match status" value="1"/>
</dbReference>